<evidence type="ECO:0000313" key="1">
    <source>
        <dbReference type="EMBL" id="EJX08759.1"/>
    </source>
</evidence>
<name>J9GMI6_9ZZZZ</name>
<accession>J9GMI6</accession>
<sequence>MDITISMKTGTTIQFPHIFIGQQQGFHFFLKQSVFFESLKKTA</sequence>
<gene>
    <name evidence="1" type="ORF">EVA_03131</name>
</gene>
<protein>
    <submittedName>
        <fullName evidence="1">Uncharacterized protein</fullName>
    </submittedName>
</protein>
<dbReference type="AlphaFoldDB" id="J9GMI6"/>
<reference evidence="1" key="1">
    <citation type="journal article" date="2012" name="PLoS ONE">
        <title>Gene sets for utilization of primary and secondary nutrition supplies in the distal gut of endangered iberian lynx.</title>
        <authorList>
            <person name="Alcaide M."/>
            <person name="Messina E."/>
            <person name="Richter M."/>
            <person name="Bargiela R."/>
            <person name="Peplies J."/>
            <person name="Huws S.A."/>
            <person name="Newbold C.J."/>
            <person name="Golyshin P.N."/>
            <person name="Simon M.A."/>
            <person name="Lopez G."/>
            <person name="Yakimov M.M."/>
            <person name="Ferrer M."/>
        </authorList>
    </citation>
    <scope>NUCLEOTIDE SEQUENCE</scope>
</reference>
<comment type="caution">
    <text evidence="1">The sequence shown here is derived from an EMBL/GenBank/DDBJ whole genome shotgun (WGS) entry which is preliminary data.</text>
</comment>
<dbReference type="EMBL" id="AMCI01000550">
    <property type="protein sequence ID" value="EJX08759.1"/>
    <property type="molecule type" value="Genomic_DNA"/>
</dbReference>
<proteinExistence type="predicted"/>
<organism evidence="1">
    <name type="scientific">gut metagenome</name>
    <dbReference type="NCBI Taxonomy" id="749906"/>
    <lineage>
        <taxon>unclassified sequences</taxon>
        <taxon>metagenomes</taxon>
        <taxon>organismal metagenomes</taxon>
    </lineage>
</organism>